<reference evidence="2" key="1">
    <citation type="submission" date="2016-10" db="EMBL/GenBank/DDBJ databases">
        <title>Sequence of Gallionella enrichment culture.</title>
        <authorList>
            <person name="Poehlein A."/>
            <person name="Muehling M."/>
            <person name="Daniel R."/>
        </authorList>
    </citation>
    <scope>NUCLEOTIDE SEQUENCE</scope>
</reference>
<dbReference type="EMBL" id="MLJW01005049">
    <property type="protein sequence ID" value="OIQ68882.1"/>
    <property type="molecule type" value="Genomic_DNA"/>
</dbReference>
<comment type="caution">
    <text evidence="2">The sequence shown here is derived from an EMBL/GenBank/DDBJ whole genome shotgun (WGS) entry which is preliminary data.</text>
</comment>
<feature type="region of interest" description="Disordered" evidence="1">
    <location>
        <begin position="1"/>
        <end position="146"/>
    </location>
</feature>
<dbReference type="AlphaFoldDB" id="A0A1J5PCD1"/>
<name>A0A1J5PCD1_9ZZZZ</name>
<accession>A0A1J5PCD1</accession>
<feature type="compositionally biased region" description="Basic and acidic residues" evidence="1">
    <location>
        <begin position="10"/>
        <end position="30"/>
    </location>
</feature>
<protein>
    <submittedName>
        <fullName evidence="2">Uncharacterized protein</fullName>
    </submittedName>
</protein>
<feature type="compositionally biased region" description="Low complexity" evidence="1">
    <location>
        <begin position="31"/>
        <end position="43"/>
    </location>
</feature>
<sequence>MLLQRRASTHLREHQTGDRDEADHERERISVRGVAQEVGQVAVADRDKTARQASDRGTHDHDGEAAEDQHPGQGDDERGDSHVRDPVALPHADDRSDRHADEHRDGPGQAPRLHRDRHDATHEGDNRTDRQVDVTGHDHHDHADRQDHDIRVLLDQCRDVVRHQQPAAGHPLEEKDDHDECAHDPVLAHVAAEILPDGGHRDVTSFSLVIRAMSDSWVASARESWPVTRPWLSV</sequence>
<evidence type="ECO:0000313" key="2">
    <source>
        <dbReference type="EMBL" id="OIQ68882.1"/>
    </source>
</evidence>
<gene>
    <name evidence="2" type="ORF">GALL_495200</name>
</gene>
<evidence type="ECO:0000256" key="1">
    <source>
        <dbReference type="SAM" id="MobiDB-lite"/>
    </source>
</evidence>
<proteinExistence type="predicted"/>
<feature type="compositionally biased region" description="Basic and acidic residues" evidence="1">
    <location>
        <begin position="44"/>
        <end position="106"/>
    </location>
</feature>
<organism evidence="2">
    <name type="scientific">mine drainage metagenome</name>
    <dbReference type="NCBI Taxonomy" id="410659"/>
    <lineage>
        <taxon>unclassified sequences</taxon>
        <taxon>metagenomes</taxon>
        <taxon>ecological metagenomes</taxon>
    </lineage>
</organism>
<feature type="compositionally biased region" description="Basic and acidic residues" evidence="1">
    <location>
        <begin position="116"/>
        <end position="146"/>
    </location>
</feature>